<proteinExistence type="predicted"/>
<sequence length="75" mass="8144">MNLLSKAEMKNVLGGVMSVQYLYNACLVSHGVVNDGTPEDYILWMMCDTQAQNACSFGQASGAICDYENWGGSIE</sequence>
<dbReference type="EMBL" id="SWBR01000001">
    <property type="protein sequence ID" value="TKC13126.1"/>
    <property type="molecule type" value="Genomic_DNA"/>
</dbReference>
<accession>A0A4U1CWK1</accession>
<comment type="caution">
    <text evidence="1">The sequence shown here is derived from an EMBL/GenBank/DDBJ whole genome shotgun (WGS) entry which is preliminary data.</text>
</comment>
<name>A0A4U1CWK1_9SPHI</name>
<protein>
    <submittedName>
        <fullName evidence="1">Uncharacterized protein</fullName>
    </submittedName>
</protein>
<dbReference type="RefSeq" id="WP_136839248.1">
    <property type="nucleotide sequence ID" value="NZ_SWBR01000001.1"/>
</dbReference>
<evidence type="ECO:0000313" key="2">
    <source>
        <dbReference type="Proteomes" id="UP000309488"/>
    </source>
</evidence>
<dbReference type="AlphaFoldDB" id="A0A4U1CWK1"/>
<organism evidence="1 2">
    <name type="scientific">Pedobacter polaris</name>
    <dbReference type="NCBI Taxonomy" id="2571273"/>
    <lineage>
        <taxon>Bacteria</taxon>
        <taxon>Pseudomonadati</taxon>
        <taxon>Bacteroidota</taxon>
        <taxon>Sphingobacteriia</taxon>
        <taxon>Sphingobacteriales</taxon>
        <taxon>Sphingobacteriaceae</taxon>
        <taxon>Pedobacter</taxon>
    </lineage>
</organism>
<dbReference type="Proteomes" id="UP000309488">
    <property type="component" value="Unassembled WGS sequence"/>
</dbReference>
<keyword evidence="2" id="KW-1185">Reference proteome</keyword>
<evidence type="ECO:0000313" key="1">
    <source>
        <dbReference type="EMBL" id="TKC13126.1"/>
    </source>
</evidence>
<gene>
    <name evidence="1" type="ORF">FA048_05805</name>
</gene>
<reference evidence="1 2" key="1">
    <citation type="submission" date="2019-04" db="EMBL/GenBank/DDBJ databases">
        <title>Pedobacter sp. RP-3-22 sp. nov., isolated from Arctic soil.</title>
        <authorList>
            <person name="Dahal R.H."/>
            <person name="Kim D.-U."/>
        </authorList>
    </citation>
    <scope>NUCLEOTIDE SEQUENCE [LARGE SCALE GENOMIC DNA]</scope>
    <source>
        <strain evidence="1 2">RP-3-22</strain>
    </source>
</reference>